<dbReference type="SUPFAM" id="SSF52029">
    <property type="entry name" value="GroEL apical domain-like"/>
    <property type="match status" value="1"/>
</dbReference>
<name>A0A085MBW7_9BILA</name>
<dbReference type="InterPro" id="IPR028282">
    <property type="entry name" value="WASH-7_central"/>
</dbReference>
<dbReference type="NCBIfam" id="TIGR02346">
    <property type="entry name" value="chap_CCT_theta"/>
    <property type="match status" value="1"/>
</dbReference>
<evidence type="ECO:0000256" key="4">
    <source>
        <dbReference type="ARBA" id="ARBA00016981"/>
    </source>
</evidence>
<evidence type="ECO:0000256" key="1">
    <source>
        <dbReference type="ARBA" id="ARBA00004496"/>
    </source>
</evidence>
<dbReference type="InterPro" id="IPR000156">
    <property type="entry name" value="Ran_bind_dom"/>
</dbReference>
<feature type="domain" description="RanBD1" evidence="16">
    <location>
        <begin position="715"/>
        <end position="806"/>
    </location>
</feature>
<dbReference type="SUPFAM" id="SSF50729">
    <property type="entry name" value="PH domain-like"/>
    <property type="match status" value="4"/>
</dbReference>
<evidence type="ECO:0000256" key="14">
    <source>
        <dbReference type="RuleBase" id="RU004187"/>
    </source>
</evidence>
<dbReference type="InterPro" id="IPR028191">
    <property type="entry name" value="WASH-4_N"/>
</dbReference>
<reference evidence="18 19" key="1">
    <citation type="journal article" date="2014" name="Nat. Genet.">
        <title>Genome and transcriptome of the porcine whipworm Trichuris suis.</title>
        <authorList>
            <person name="Jex A.R."/>
            <person name="Nejsum P."/>
            <person name="Schwarz E.M."/>
            <person name="Hu L."/>
            <person name="Young N.D."/>
            <person name="Hall R.S."/>
            <person name="Korhonen P.K."/>
            <person name="Liao S."/>
            <person name="Thamsborg S."/>
            <person name="Xia J."/>
            <person name="Xu P."/>
            <person name="Wang S."/>
            <person name="Scheerlinck J.P."/>
            <person name="Hofmann A."/>
            <person name="Sternberg P.W."/>
            <person name="Wang J."/>
            <person name="Gasser R.B."/>
        </authorList>
    </citation>
    <scope>NUCLEOTIDE SEQUENCE [LARGE SCALE GENOMIC DNA]</scope>
    <source>
        <strain evidence="18">DCEP-RM93M</strain>
    </source>
</reference>
<dbReference type="SUPFAM" id="SSF54849">
    <property type="entry name" value="GroEL-intermediate domain like"/>
    <property type="match status" value="1"/>
</dbReference>
<dbReference type="PROSITE" id="PS50196">
    <property type="entry name" value="RANBD1"/>
    <property type="match status" value="4"/>
</dbReference>
<dbReference type="PRINTS" id="PR00304">
    <property type="entry name" value="TCOMPLEXTCP1"/>
</dbReference>
<comment type="subunit">
    <text evidence="13">Heterooligomeric complex.</text>
</comment>
<dbReference type="CDD" id="cd03341">
    <property type="entry name" value="TCP1_theta"/>
    <property type="match status" value="1"/>
</dbReference>
<dbReference type="SUPFAM" id="SSF48592">
    <property type="entry name" value="GroEL equatorial domain-like"/>
    <property type="match status" value="2"/>
</dbReference>
<dbReference type="InterPro" id="IPR002194">
    <property type="entry name" value="Chaperonin_TCP-1_CS"/>
</dbReference>
<evidence type="ECO:0000256" key="7">
    <source>
        <dbReference type="ARBA" id="ARBA00022741"/>
    </source>
</evidence>
<dbReference type="InterPro" id="IPR027409">
    <property type="entry name" value="GroEL-like_apical_dom_sf"/>
</dbReference>
<feature type="compositionally biased region" description="Basic residues" evidence="15">
    <location>
        <begin position="1432"/>
        <end position="1444"/>
    </location>
</feature>
<dbReference type="PANTHER" id="PTHR11353">
    <property type="entry name" value="CHAPERONIN"/>
    <property type="match status" value="1"/>
</dbReference>
<feature type="region of interest" description="Disordered" evidence="15">
    <location>
        <begin position="630"/>
        <end position="725"/>
    </location>
</feature>
<dbReference type="Pfam" id="PF17906">
    <property type="entry name" value="HTH_48"/>
    <property type="match status" value="1"/>
</dbReference>
<dbReference type="Pfam" id="PF14744">
    <property type="entry name" value="WASH-7_mid"/>
    <property type="match status" value="1"/>
</dbReference>
<dbReference type="Gene3D" id="2.30.29.30">
    <property type="entry name" value="Pleckstrin-homology domain (PH domain)/Phosphotyrosine-binding domain (PTB)"/>
    <property type="match status" value="4"/>
</dbReference>
<dbReference type="InterPro" id="IPR030387">
    <property type="entry name" value="G_Bms1/Tsr1_dom"/>
</dbReference>
<evidence type="ECO:0000313" key="18">
    <source>
        <dbReference type="EMBL" id="KFD54713.1"/>
    </source>
</evidence>
<dbReference type="Proteomes" id="UP000030764">
    <property type="component" value="Unassembled WGS sequence"/>
</dbReference>
<feature type="compositionally biased region" description="Basic and acidic residues" evidence="15">
    <location>
        <begin position="666"/>
        <end position="684"/>
    </location>
</feature>
<dbReference type="InterPro" id="IPR027413">
    <property type="entry name" value="GROEL-like_equatorial_sf"/>
</dbReference>
<dbReference type="SMART" id="SM01362">
    <property type="entry name" value="DUF663"/>
    <property type="match status" value="1"/>
</dbReference>
<organism evidence="18 19">
    <name type="scientific">Trichuris suis</name>
    <name type="common">pig whipworm</name>
    <dbReference type="NCBI Taxonomy" id="68888"/>
    <lineage>
        <taxon>Eukaryota</taxon>
        <taxon>Metazoa</taxon>
        <taxon>Ecdysozoa</taxon>
        <taxon>Nematoda</taxon>
        <taxon>Enoplea</taxon>
        <taxon>Dorylaimia</taxon>
        <taxon>Trichinellida</taxon>
        <taxon>Trichuridae</taxon>
        <taxon>Trichuris</taxon>
    </lineage>
</organism>
<dbReference type="GO" id="GO:0016887">
    <property type="term" value="F:ATP hydrolysis activity"/>
    <property type="evidence" value="ECO:0007669"/>
    <property type="project" value="InterPro"/>
</dbReference>
<dbReference type="Gene3D" id="1.10.10.10">
    <property type="entry name" value="Winged helix-like DNA-binding domain superfamily/Winged helix DNA-binding domain"/>
    <property type="match status" value="2"/>
</dbReference>
<dbReference type="InterPro" id="IPR041426">
    <property type="entry name" value="Mos1_HTH"/>
</dbReference>
<keyword evidence="7 14" id="KW-0547">Nucleotide-binding</keyword>
<dbReference type="InterPro" id="IPR017998">
    <property type="entry name" value="Chaperone_TCP-1"/>
</dbReference>
<dbReference type="InterPro" id="IPR007034">
    <property type="entry name" value="BMS1_TSR1_C"/>
</dbReference>
<dbReference type="GO" id="GO:0003676">
    <property type="term" value="F:nucleic acid binding"/>
    <property type="evidence" value="ECO:0007669"/>
    <property type="project" value="InterPro"/>
</dbReference>
<dbReference type="PROSITE" id="PS51714">
    <property type="entry name" value="G_BMS1"/>
    <property type="match status" value="1"/>
</dbReference>
<dbReference type="GO" id="GO:0051082">
    <property type="term" value="F:unfolded protein binding"/>
    <property type="evidence" value="ECO:0007669"/>
    <property type="project" value="InterPro"/>
</dbReference>
<feature type="compositionally biased region" description="Basic and acidic residues" evidence="15">
    <location>
        <begin position="1446"/>
        <end position="1456"/>
    </location>
</feature>
<feature type="domain" description="RanBD1" evidence="16">
    <location>
        <begin position="553"/>
        <end position="630"/>
    </location>
</feature>
<dbReference type="GO" id="GO:0140662">
    <property type="term" value="F:ATP-dependent protein folding chaperone"/>
    <property type="evidence" value="ECO:0007669"/>
    <property type="project" value="InterPro"/>
</dbReference>
<evidence type="ECO:0000256" key="13">
    <source>
        <dbReference type="ARBA" id="ARBA00064252"/>
    </source>
</evidence>
<dbReference type="EMBL" id="KL363205">
    <property type="protein sequence ID" value="KFD54713.1"/>
    <property type="molecule type" value="Genomic_DNA"/>
</dbReference>
<dbReference type="PROSITE" id="PS00750">
    <property type="entry name" value="TCP1_1"/>
    <property type="match status" value="2"/>
</dbReference>
<feature type="compositionally biased region" description="Basic and acidic residues" evidence="15">
    <location>
        <begin position="342"/>
        <end position="360"/>
    </location>
</feature>
<evidence type="ECO:0000256" key="3">
    <source>
        <dbReference type="ARBA" id="ARBA00008020"/>
    </source>
</evidence>
<dbReference type="Pfam" id="PF00638">
    <property type="entry name" value="Ran_BP1"/>
    <property type="match status" value="1"/>
</dbReference>
<sequence>MLSRFDSSAYLFLSELEMSTGIPKVGFPRLLKEGARHFRGIEETVHRSVEACLGLAQTVRSSYGPTGMNKVIVNRLEKLFVTNDAATVLKELQIEHPAAKLLVMASEEQEREVGDGTNGVIILAVALLENARELIHMVPLSTLFDKGASVTASTLFNGMVFAHSIATELNKVEKAKIVVFSCPFDIVQAETKLEKTSDATHLPGFHDLATETANGNDSQHHPTDWTQVTAEPDISRPTEEKDYTIITGEEDESNLVQISCKLYVFDRNNGTWSDKGYSTLRINEKIDGEEMSTRIGIEDAEKSSRIDLTVGRKDGDEKESSNRTDKSNVPRTGGSFIFGQQIKDRVKMDKSNEQLEKTSDATHLPGFHDLATETANGNDSQHHPTDWTQVTAEPDISRPTEEKDYTIITGEEDESNLVQISCKLYVFDRNNGTWSDKGYSTLRINEKIDGEEMSTRIGIEDAEKSSRIDLTVGRKDGDEKESSNRTDKSNVPRTGGSFIFGQQIKDRVKMDKSNEQLEKTSDATHLPGFHDLATETANGNDSQHHPTDWTQVTAEPDISRPTEEKDYTIITGEEDESNLVQISCKLYVFDRNNGTWSDKGYSTLRINEKIDGEEMSTRIGIEDAEKSSRIDLTVGRKDGDEKESSNRTDKSNVPRTGGSFIFGQQIKDRVKMDKSNEQLEKTSDATHLPGFHDLATETANGNDSQHHPTDWTQVTAEPDISRPTEEKDYTIITGEEDESNLVQISCKLYVFDRNNGTWSDKGYSTLRINEKIDGEEMSTRIVIRLQGVPRLIVNSRLWPEMIVRSIGSRKLQFAATNAEPPFEILTCLILHFRGIEETVHRSVEACLGLAQTVRSSYGPTGMNKVIVNRLEKLFVTNDAATVLKELQIEHPAAKLLVMASEEQEREVGDGTNGVIILAVALLENARELIHMVPLSGLSAPMVTTGYELAGEKALEYLSESVCGKVVDLRDSKAVAEVIRSSILTKQYGNADFLAQLVTSACQMVLPKNPMNFNVDHVRTVKVLGASVTASTLFNGMVFAHSIATELNKVEKAKIVVFSCPFDIVQAETKSTVSLSTAKELMQFAGGEEKNIEEFVKSLNQLGINVVVTGGKLGDLHVHFLNKYKMLGVKVGSKFDLRRLCRSIGAVAIPTLRTPAIEEVGECDEVYIDEIGSDELAFFKQNLTAGHIATIIIRGSSANVMDDTERAIIDGINNFRILTRDNRLLAGGGAVEFELARQIEKYGALCPGMEQYSINKFAVSMEVLPKQLADNSGAKSINLLSQLRTVHQDGKKTFGLNVTPEGTAVADMVPLGIYDPYLTKYWMIKLATNLAVTLLSVDQVTGINSYPCFSNVGFRSLWRSRLKDRCLKLQESWTQKRLISSMKSRNVHRAGLLKQHNKLHNTGRHRSKGQLDAKKKGRTANILGVRKHCRTIGKKDRKNQRKQLRSLKQEQANERKGTRNHVRPPVVVCILSLSRSISPKNILSRLVQGRYKDHIAESERGLTFLRLPERKSRFCFLCPDAVNMLDVLDSLKVADIVLFVWNGQDYQLSDYLLPLLSSILAQGLPSFFNVLINPFENNVNYEQEKRCLAAMADKWGLQGRFYKLDTAQEQDALLRLMSSCSTKPLSMQEHRTRLLVESCTIAESNSEVVLNLQRNVVSLKRCCILCQTGLCTLRLCGYVRGPSLDVNRLVHIPGWGDYQLSSVDVLLDPHPLHEFQKFTVSGFRNFAVANPECQEKLYSEIVAVSFLNYLRYDQLQCFLDDSTEHPKHFFPKGTSEYQATWMMDIPEYGESIPDTENVLTISTDGTNDEACNSEVGSLESSYNVEMLDYEEMDTDCVSNKQDVATDWRVPPSARHERYSWYRSLKSFRTSFWDPKENLPHDYVRIVQFKNFSVTKKRILEQEVKGAVDGWYVAIYVKSVKMECAGFLCNSSHPLVVYSLLPNEQKMALLNVLLRKHAFCDQPIRSKDELLFHIGYRRYFVSPVFSQHTNGDKHKVERFLPGNATVVASFFAPVMFPPAGVSVFKLSTNGQLSLVGTGSLMNVDADRVILKRVVLSGHPYKINRRHAVVRNMFFNRAKRTFARSCVYKFVPSVVFLSIEVDKKEHLRQVLLFLSNGGLSAVAAAEKIQAVYEEEAISDRVARKWFSRFREGNFDLSDSARSGRPSDFDEEKLNALVHEIPRQSTRELAEKIGCGHVTVSRHLLSMGKVQKMGSWVPHQLSRAVAHRRPFFSQIITGDEKWCLYVNMKQREEWLSPGKDPTQRAKPNLHEPKTVLSVWWDCEGVIHFELLPKNQTITATIYVEQLRRLASAVQQKRQKKQHAIMLQQDNARPHTAIQSNLHNPNINGPGVMMLNGSDPLNCVQEVVVVAVSGNLLVDKKEHLRRVLLFLSNGGVSAVVAAEKIQAVYEEEAISDRVTGKSERSSDFDEGKLNALVHENPRQSTRELAEKIGCSHVTVSRHLLFMGKRVSVAASLLARYRQAVAQRRPFFSQIITGDEKWCLYVNMKQRKEWLSPSKDPTARPKPKLHERKIMPSVCYVRSAGRGGYPLIVASSSFVEIHMLFITACILEVLMDATPERDISRISRSPIRVEITPMMNYELKNVIQCDIAQVKQVLLEFSSVCLEIRNLVVECREMYLPALCVYNSGSKDLLLPYFSTHHSLGSEKRSEREIVRSVGHLLPLLKVVAFDFAYPSIYGLVLTQDLLRFIHRCDAAVHRLISLMHMVYYEELSSKWKTSHLHLPTVFDFLAQILASLVSLDMAIQMHVNLKDDWTIYSRRIDKKLLHFFWKRFSKTSAFTFCCNIHWQPCEFLYRTSPDIRGIVDTSSALNLPPKCNIDFPMSSQIFELSHHELVTLEVTINSACQPESVLKQSPRKFTSILFRVFQLSMEVKHESQRVISNWLKSTSVVEKYSLEKCVRCFKTVKAIQRCLLKNQRYCADLLFRSMQQVSSLLLKTLVAVRLSLKCDRRYRTVLDSMLDALNAGLHVLSRPVTVESWIVLNLAFSFGLGNRLVVIGDSVENNLRFSLFGNSQRETLVLAKERLICIHMLRQLPFRVAARVVNVGQFVRRRLDESFYNLSTVASYDWQSYAEMRHLAKYELQVPMTVPNLPCCDQELDVISVLRQFETFVDVYAYNLDDQYFVEKIRKSKYQNMFGLQRALQSMRTHGLGMLSTLMNIAYRFLTNRLRICLQLMLSRSFKSRLIREMRFIQTLPSSSIRMYPYDRAEALEQDFKSSTDANGQTDLDRFRVFLTEIGNTLGYLRLIRTAGLNVCLGSLRLLANCKVDFVESSGSESVNPSYALWRDVVRRISEWQQGILKHQDCFKVCIKTLFSNTPAVNSL</sequence>
<dbReference type="PROSITE" id="PS00995">
    <property type="entry name" value="TCP1_3"/>
    <property type="match status" value="2"/>
</dbReference>
<dbReference type="SMART" id="SM00160">
    <property type="entry name" value="RanBD"/>
    <property type="match status" value="1"/>
</dbReference>
<dbReference type="Pfam" id="PF04950">
    <property type="entry name" value="RIBIOP_C"/>
    <property type="match status" value="1"/>
</dbReference>
<keyword evidence="8 14" id="KW-0067">ATP-binding</keyword>
<dbReference type="GO" id="GO:0005737">
    <property type="term" value="C:cytoplasm"/>
    <property type="evidence" value="ECO:0007669"/>
    <property type="project" value="UniProtKB-SubCell"/>
</dbReference>
<keyword evidence="9 14" id="KW-0143">Chaperone</keyword>
<evidence type="ECO:0000256" key="2">
    <source>
        <dbReference type="ARBA" id="ARBA00004604"/>
    </source>
</evidence>
<evidence type="ECO:0000256" key="8">
    <source>
        <dbReference type="ARBA" id="ARBA00022840"/>
    </source>
</evidence>
<evidence type="ECO:0000256" key="6">
    <source>
        <dbReference type="ARBA" id="ARBA00022517"/>
    </source>
</evidence>
<evidence type="ECO:0000256" key="10">
    <source>
        <dbReference type="ARBA" id="ARBA00023242"/>
    </source>
</evidence>
<keyword evidence="19" id="KW-1185">Reference proteome</keyword>
<dbReference type="InterPro" id="IPR011993">
    <property type="entry name" value="PH-like_dom_sf"/>
</dbReference>
<evidence type="ECO:0000313" key="19">
    <source>
        <dbReference type="Proteomes" id="UP000030764"/>
    </source>
</evidence>
<dbReference type="Pfam" id="PF14745">
    <property type="entry name" value="WASH-4_N"/>
    <property type="match status" value="1"/>
</dbReference>
<dbReference type="FunFam" id="3.50.7.10:FF:000008">
    <property type="entry name" value="T-complex protein 1 subunit theta"/>
    <property type="match status" value="1"/>
</dbReference>
<dbReference type="Gene3D" id="1.10.10.1450">
    <property type="match status" value="2"/>
</dbReference>
<feature type="compositionally biased region" description="Basic and acidic residues" evidence="15">
    <location>
        <begin position="504"/>
        <end position="522"/>
    </location>
</feature>
<dbReference type="PROSITE" id="PS00751">
    <property type="entry name" value="TCP1_2"/>
    <property type="match status" value="2"/>
</dbReference>
<dbReference type="InterPro" id="IPR002423">
    <property type="entry name" value="Cpn60/GroEL/TCP-1"/>
</dbReference>
<feature type="domain" description="RanBD1" evidence="16">
    <location>
        <begin position="229"/>
        <end position="306"/>
    </location>
</feature>
<feature type="region of interest" description="Disordered" evidence="15">
    <location>
        <begin position="1432"/>
        <end position="1458"/>
    </location>
</feature>
<dbReference type="Gene3D" id="3.30.260.10">
    <property type="entry name" value="TCP-1-like chaperonin intermediate domain"/>
    <property type="match status" value="1"/>
</dbReference>
<evidence type="ECO:0000256" key="15">
    <source>
        <dbReference type="SAM" id="MobiDB-lite"/>
    </source>
</evidence>
<dbReference type="Gene3D" id="3.30.420.10">
    <property type="entry name" value="Ribonuclease H-like superfamily/Ribonuclease H"/>
    <property type="match status" value="2"/>
</dbReference>
<dbReference type="InterPro" id="IPR001888">
    <property type="entry name" value="Transposase_1"/>
</dbReference>
<proteinExistence type="inferred from homology"/>
<comment type="subcellular location">
    <subcellularLocation>
        <location evidence="1">Cytoplasm</location>
    </subcellularLocation>
    <subcellularLocation>
        <location evidence="2">Nucleus</location>
        <location evidence="2">Nucleolus</location>
    </subcellularLocation>
</comment>
<dbReference type="InterPro" id="IPR036388">
    <property type="entry name" value="WH-like_DNA-bd_sf"/>
</dbReference>
<dbReference type="GO" id="GO:0005524">
    <property type="term" value="F:ATP binding"/>
    <property type="evidence" value="ECO:0007669"/>
    <property type="project" value="UniProtKB-KW"/>
</dbReference>
<dbReference type="Pfam" id="PF08142">
    <property type="entry name" value="AARP2CN"/>
    <property type="match status" value="1"/>
</dbReference>
<dbReference type="Pfam" id="PF00118">
    <property type="entry name" value="Cpn60_TCP1"/>
    <property type="match status" value="2"/>
</dbReference>
<dbReference type="InterPro" id="IPR012948">
    <property type="entry name" value="AARP2CN"/>
</dbReference>
<evidence type="ECO:0000259" key="16">
    <source>
        <dbReference type="PROSITE" id="PS50196"/>
    </source>
</evidence>
<dbReference type="Gene3D" id="1.10.560.10">
    <property type="entry name" value="GroEL-like equatorial domain"/>
    <property type="match status" value="2"/>
</dbReference>
<comment type="function">
    <text evidence="12">Molecular chaperone; assists the folding of proteins upon ATP hydrolysis. Known to play a role, in vitro, in the folding of actin and tubulin. Required for correct subcellular localization of pgl-1.</text>
</comment>
<dbReference type="InterPro" id="IPR036397">
    <property type="entry name" value="RNaseH_sf"/>
</dbReference>
<feature type="domain" description="Bms1-type G" evidence="17">
    <location>
        <begin position="1463"/>
        <end position="1622"/>
    </location>
</feature>
<feature type="region of interest" description="Disordered" evidence="15">
    <location>
        <begin position="211"/>
        <end position="239"/>
    </location>
</feature>
<evidence type="ECO:0000256" key="5">
    <source>
        <dbReference type="ARBA" id="ARBA00022490"/>
    </source>
</evidence>
<keyword evidence="10" id="KW-0539">Nucleus</keyword>
<evidence type="ECO:0000256" key="9">
    <source>
        <dbReference type="ARBA" id="ARBA00023186"/>
    </source>
</evidence>
<dbReference type="GO" id="GO:0042254">
    <property type="term" value="P:ribosome biogenesis"/>
    <property type="evidence" value="ECO:0007669"/>
    <property type="project" value="UniProtKB-KW"/>
</dbReference>
<evidence type="ECO:0000259" key="17">
    <source>
        <dbReference type="PROSITE" id="PS51714"/>
    </source>
</evidence>
<dbReference type="GO" id="GO:0005730">
    <property type="term" value="C:nucleolus"/>
    <property type="evidence" value="ECO:0007669"/>
    <property type="project" value="UniProtKB-SubCell"/>
</dbReference>
<gene>
    <name evidence="18" type="ORF">M513_04413</name>
</gene>
<dbReference type="Gene3D" id="3.50.7.10">
    <property type="entry name" value="GroEL"/>
    <property type="match status" value="1"/>
</dbReference>
<dbReference type="Pfam" id="PF01359">
    <property type="entry name" value="Transposase_1"/>
    <property type="match status" value="1"/>
</dbReference>
<dbReference type="Pfam" id="PF22298">
    <property type="entry name" value="Tsr1_G-like"/>
    <property type="match status" value="1"/>
</dbReference>
<protein>
    <recommendedName>
        <fullName evidence="4">T-complex protein 1 subunit theta</fullName>
    </recommendedName>
    <alternativeName>
        <fullName evidence="11">CCT-theta</fullName>
    </alternativeName>
</protein>
<keyword evidence="6" id="KW-0690">Ribosome biogenesis</keyword>
<dbReference type="SMART" id="SM00785">
    <property type="entry name" value="AARP2CN"/>
    <property type="match status" value="1"/>
</dbReference>
<dbReference type="InterPro" id="IPR012721">
    <property type="entry name" value="Chap_CCT_theta"/>
</dbReference>
<evidence type="ECO:0000256" key="12">
    <source>
        <dbReference type="ARBA" id="ARBA00058723"/>
    </source>
</evidence>
<dbReference type="InterPro" id="IPR027410">
    <property type="entry name" value="TCP-1-like_intermed_sf"/>
</dbReference>
<feature type="compositionally biased region" description="Basic and acidic residues" evidence="15">
    <location>
        <begin position="630"/>
        <end position="652"/>
    </location>
</feature>
<evidence type="ECO:0000256" key="11">
    <source>
        <dbReference type="ARBA" id="ARBA00029602"/>
    </source>
</evidence>
<feature type="domain" description="RanBD1" evidence="16">
    <location>
        <begin position="391"/>
        <end position="468"/>
    </location>
</feature>
<accession>A0A085MBW7</accession>
<feature type="compositionally biased region" description="Basic and acidic residues" evidence="15">
    <location>
        <begin position="306"/>
        <end position="328"/>
    </location>
</feature>
<feature type="compositionally biased region" description="Basic and acidic residues" evidence="15">
    <location>
        <begin position="468"/>
        <end position="490"/>
    </location>
</feature>
<keyword evidence="5" id="KW-0963">Cytoplasm</keyword>
<feature type="region of interest" description="Disordered" evidence="15">
    <location>
        <begin position="306"/>
        <end position="401"/>
    </location>
</feature>
<comment type="similarity">
    <text evidence="3 14">Belongs to the TCP-1 chaperonin family.</text>
</comment>
<feature type="region of interest" description="Disordered" evidence="15">
    <location>
        <begin position="468"/>
        <end position="563"/>
    </location>
</feature>